<dbReference type="EMBL" id="CAJGYO010000014">
    <property type="protein sequence ID" value="CAD6268514.1"/>
    <property type="molecule type" value="Genomic_DNA"/>
</dbReference>
<gene>
    <name evidence="2" type="ORF">NCGR_LOCUS51819</name>
</gene>
<dbReference type="PANTHER" id="PTHR45707">
    <property type="entry name" value="C2 CALCIUM/LIPID-BINDING PLANT PHOSPHORIBOSYLTRANSFERASE FAMILY PROTEIN"/>
    <property type="match status" value="1"/>
</dbReference>
<reference evidence="2" key="1">
    <citation type="submission" date="2020-10" db="EMBL/GenBank/DDBJ databases">
        <authorList>
            <person name="Han B."/>
            <person name="Lu T."/>
            <person name="Zhao Q."/>
            <person name="Huang X."/>
            <person name="Zhao Y."/>
        </authorList>
    </citation>
    <scope>NUCLEOTIDE SEQUENCE</scope>
</reference>
<keyword evidence="3" id="KW-1185">Reference proteome</keyword>
<dbReference type="InterPro" id="IPR013783">
    <property type="entry name" value="Ig-like_fold"/>
</dbReference>
<evidence type="ECO:0000313" key="2">
    <source>
        <dbReference type="EMBL" id="CAD6268514.1"/>
    </source>
</evidence>
<dbReference type="AlphaFoldDB" id="A0A811REV3"/>
<name>A0A811REV3_9POAL</name>
<dbReference type="SUPFAM" id="SSF56112">
    <property type="entry name" value="Protein kinase-like (PK-like)"/>
    <property type="match status" value="1"/>
</dbReference>
<feature type="region of interest" description="Disordered" evidence="1">
    <location>
        <begin position="340"/>
        <end position="386"/>
    </location>
</feature>
<dbReference type="OrthoDB" id="1738960at2759"/>
<comment type="caution">
    <text evidence="2">The sequence shown here is derived from an EMBL/GenBank/DDBJ whole genome shotgun (WGS) entry which is preliminary data.</text>
</comment>
<sequence length="386" mass="43816">MDNNYQNSISLDLEKALADESVAPIDLRFWFLKAITQDFSADQLIDVGGFGSVYKGVLPNGIIVAVKKLHDNKLIEVQEKDFLHEVDCLIEVLESWTNTFGTSKSNPPLEEVKLCVEIGIDCMHDDPSKRPHIQDIIRRLNETDISVQQLGRFYQYYRQAKQACKPMRIIASMAPELRPCWSSESALLDVHPLELCFPFEAKKVTQCSLNLVNRTHQYFACFIRQQFQDMYAIDQRIYDLSPMSTVVLTVKMVRQETPPLDAGMFEILMISMESNKDLQNLESSIDNDSQKNDDDLLKRVEEFDGEVHAAVLKAVICPPKDPAPKAVFWDGERRTSKEEAEWQLAGWRLRHPSEKPASAGPSPTSARGQRTRAGVDRGRLFPGEAI</sequence>
<dbReference type="SUPFAM" id="SSF49354">
    <property type="entry name" value="PapD-like"/>
    <property type="match status" value="1"/>
</dbReference>
<dbReference type="InterPro" id="IPR008962">
    <property type="entry name" value="PapD-like_sf"/>
</dbReference>
<dbReference type="InterPro" id="IPR011009">
    <property type="entry name" value="Kinase-like_dom_sf"/>
</dbReference>
<dbReference type="Proteomes" id="UP000604825">
    <property type="component" value="Unassembled WGS sequence"/>
</dbReference>
<evidence type="ECO:0000256" key="1">
    <source>
        <dbReference type="SAM" id="MobiDB-lite"/>
    </source>
</evidence>
<dbReference type="PANTHER" id="PTHR45707:SF70">
    <property type="entry name" value="PROTEIN KINASE DOMAIN-CONTAINING PROTEIN"/>
    <property type="match status" value="1"/>
</dbReference>
<accession>A0A811REV3</accession>
<organism evidence="2 3">
    <name type="scientific">Miscanthus lutarioriparius</name>
    <dbReference type="NCBI Taxonomy" id="422564"/>
    <lineage>
        <taxon>Eukaryota</taxon>
        <taxon>Viridiplantae</taxon>
        <taxon>Streptophyta</taxon>
        <taxon>Embryophyta</taxon>
        <taxon>Tracheophyta</taxon>
        <taxon>Spermatophyta</taxon>
        <taxon>Magnoliopsida</taxon>
        <taxon>Liliopsida</taxon>
        <taxon>Poales</taxon>
        <taxon>Poaceae</taxon>
        <taxon>PACMAD clade</taxon>
        <taxon>Panicoideae</taxon>
        <taxon>Andropogonodae</taxon>
        <taxon>Andropogoneae</taxon>
        <taxon>Saccharinae</taxon>
        <taxon>Miscanthus</taxon>
    </lineage>
</organism>
<dbReference type="Gene3D" id="2.60.40.10">
    <property type="entry name" value="Immunoglobulins"/>
    <property type="match status" value="1"/>
</dbReference>
<protein>
    <submittedName>
        <fullName evidence="2">Uncharacterized protein</fullName>
    </submittedName>
</protein>
<evidence type="ECO:0000313" key="3">
    <source>
        <dbReference type="Proteomes" id="UP000604825"/>
    </source>
</evidence>
<proteinExistence type="predicted"/>
<dbReference type="Gene3D" id="3.30.200.20">
    <property type="entry name" value="Phosphorylase Kinase, domain 1"/>
    <property type="match status" value="1"/>
</dbReference>